<proteinExistence type="predicted"/>
<dbReference type="InterPro" id="IPR002509">
    <property type="entry name" value="NODB_dom"/>
</dbReference>
<dbReference type="PANTHER" id="PTHR34216">
    <property type="match status" value="1"/>
</dbReference>
<evidence type="ECO:0000313" key="5">
    <source>
        <dbReference type="Proteomes" id="UP000317010"/>
    </source>
</evidence>
<evidence type="ECO:0000256" key="1">
    <source>
        <dbReference type="ARBA" id="ARBA00022729"/>
    </source>
</evidence>
<dbReference type="Gene3D" id="3.20.20.370">
    <property type="entry name" value="Glycoside hydrolase/deacetylase"/>
    <property type="match status" value="1"/>
</dbReference>
<keyword evidence="5" id="KW-1185">Reference proteome</keyword>
<protein>
    <submittedName>
        <fullName evidence="4">Peptidoglycan/xylan/chitin deacetylase (PgdA/CDA1 family)</fullName>
    </submittedName>
</protein>
<feature type="chain" id="PRO_5021854694" evidence="2">
    <location>
        <begin position="18"/>
        <end position="260"/>
    </location>
</feature>
<dbReference type="AlphaFoldDB" id="A0A562TMT8"/>
<feature type="signal peptide" evidence="2">
    <location>
        <begin position="1"/>
        <end position="17"/>
    </location>
</feature>
<sequence length="260" mass="28805">MRRLTLLFLLLNFAANAQQKIKWPDHKKATIVLTYDDGLNSQLNIAIPQLDSAHLTATFFLIGDINSQTIPKWRAVGKKGYELANHTLYHPCSSVNDNPVASETYTVFSIVREIGSMNSLLYAIDGKTSRTYAYPCTETSVGGKDYVDSLRKSGYIKYARIGGDTEAVVTNFKKLDPLRVPSYGLNGNNTGAELIAFVQKVEARGGMGVIMFHGVGGDYITTSAAAHRELLAYLKKNKKDIWITTFMKAMDYITEANKSD</sequence>
<dbReference type="Pfam" id="PF01522">
    <property type="entry name" value="Polysacc_deac_1"/>
    <property type="match status" value="1"/>
</dbReference>
<dbReference type="InterPro" id="IPR051398">
    <property type="entry name" value="Polysacch_Deacetylase"/>
</dbReference>
<keyword evidence="1 2" id="KW-0732">Signal</keyword>
<reference evidence="4 5" key="1">
    <citation type="submission" date="2019-07" db="EMBL/GenBank/DDBJ databases">
        <title>Genomic Encyclopedia of Archaeal and Bacterial Type Strains, Phase II (KMG-II): from individual species to whole genera.</title>
        <authorList>
            <person name="Goeker M."/>
        </authorList>
    </citation>
    <scope>NUCLEOTIDE SEQUENCE [LARGE SCALE GENOMIC DNA]</scope>
    <source>
        <strain evidence="4 5">ATCC BAA-1854</strain>
    </source>
</reference>
<organism evidence="4 5">
    <name type="scientific">Mucilaginibacter frigoritolerans</name>
    <dbReference type="NCBI Taxonomy" id="652788"/>
    <lineage>
        <taxon>Bacteria</taxon>
        <taxon>Pseudomonadati</taxon>
        <taxon>Bacteroidota</taxon>
        <taxon>Sphingobacteriia</taxon>
        <taxon>Sphingobacteriales</taxon>
        <taxon>Sphingobacteriaceae</taxon>
        <taxon>Mucilaginibacter</taxon>
    </lineage>
</organism>
<gene>
    <name evidence="4" type="ORF">JN11_04767</name>
</gene>
<accession>A0A562TMT8</accession>
<dbReference type="RefSeq" id="WP_144916630.1">
    <property type="nucleotide sequence ID" value="NZ_VLLI01000020.1"/>
</dbReference>
<dbReference type="InterPro" id="IPR011330">
    <property type="entry name" value="Glyco_hydro/deAcase_b/a-brl"/>
</dbReference>
<evidence type="ECO:0000256" key="2">
    <source>
        <dbReference type="SAM" id="SignalP"/>
    </source>
</evidence>
<dbReference type="Proteomes" id="UP000317010">
    <property type="component" value="Unassembled WGS sequence"/>
</dbReference>
<dbReference type="PANTHER" id="PTHR34216:SF11">
    <property type="entry name" value="CHITOOLIGOSACCHARIDE DEACETYLASE"/>
    <property type="match status" value="1"/>
</dbReference>
<evidence type="ECO:0000259" key="3">
    <source>
        <dbReference type="Pfam" id="PF01522"/>
    </source>
</evidence>
<dbReference type="SUPFAM" id="SSF88713">
    <property type="entry name" value="Glycoside hydrolase/deacetylase"/>
    <property type="match status" value="1"/>
</dbReference>
<dbReference type="EMBL" id="VLLI01000020">
    <property type="protein sequence ID" value="TWI94376.1"/>
    <property type="molecule type" value="Genomic_DNA"/>
</dbReference>
<dbReference type="GO" id="GO:0016810">
    <property type="term" value="F:hydrolase activity, acting on carbon-nitrogen (but not peptide) bonds"/>
    <property type="evidence" value="ECO:0007669"/>
    <property type="project" value="InterPro"/>
</dbReference>
<comment type="caution">
    <text evidence="4">The sequence shown here is derived from an EMBL/GenBank/DDBJ whole genome shotgun (WGS) entry which is preliminary data.</text>
</comment>
<name>A0A562TMT8_9SPHI</name>
<feature type="domain" description="NodB homology" evidence="3">
    <location>
        <begin position="26"/>
        <end position="138"/>
    </location>
</feature>
<dbReference type="GO" id="GO:0005975">
    <property type="term" value="P:carbohydrate metabolic process"/>
    <property type="evidence" value="ECO:0007669"/>
    <property type="project" value="InterPro"/>
</dbReference>
<evidence type="ECO:0000313" key="4">
    <source>
        <dbReference type="EMBL" id="TWI94376.1"/>
    </source>
</evidence>
<dbReference type="OrthoDB" id="9806342at2"/>